<comment type="caution">
    <text evidence="4">The sequence shown here is derived from an EMBL/GenBank/DDBJ whole genome shotgun (WGS) entry which is preliminary data.</text>
</comment>
<keyword evidence="2" id="KW-0653">Protein transport</keyword>
<name>A0ABU0YHK1_9PROT</name>
<evidence type="ECO:0000256" key="1">
    <source>
        <dbReference type="ARBA" id="ARBA00022448"/>
    </source>
</evidence>
<accession>A0ABU0YHK1</accession>
<dbReference type="PANTHER" id="PTHR34982:SF1">
    <property type="entry name" value="FLAGELLAR ASSEMBLY PROTEIN FLIH"/>
    <property type="match status" value="1"/>
</dbReference>
<dbReference type="PANTHER" id="PTHR34982">
    <property type="entry name" value="YOP PROTEINS TRANSLOCATION PROTEIN L"/>
    <property type="match status" value="1"/>
</dbReference>
<evidence type="ECO:0000256" key="3">
    <source>
        <dbReference type="SAM" id="MobiDB-lite"/>
    </source>
</evidence>
<evidence type="ECO:0000313" key="4">
    <source>
        <dbReference type="EMBL" id="MDQ7247191.1"/>
    </source>
</evidence>
<protein>
    <submittedName>
        <fullName evidence="4">FliH/SctL family protein</fullName>
    </submittedName>
</protein>
<organism evidence="4 5">
    <name type="scientific">Dongia sedimenti</name>
    <dbReference type="NCBI Taxonomy" id="3064282"/>
    <lineage>
        <taxon>Bacteria</taxon>
        <taxon>Pseudomonadati</taxon>
        <taxon>Pseudomonadota</taxon>
        <taxon>Alphaproteobacteria</taxon>
        <taxon>Rhodospirillales</taxon>
        <taxon>Dongiaceae</taxon>
        <taxon>Dongia</taxon>
    </lineage>
</organism>
<sequence length="232" mass="24992">MGKVAVVRKFTFDNDFDAPKATAPKSAPEFVVEDLPPPPPPPPTFSEAELEAAVAEARKAGLAEGQAKGKADATAQTERQTATALNAIATHFTKIDGEVQAATGVLRETTIEISLAMVRRLFPEFARRHGLEEVKELLGRCLDTLRTEPRFTVRIASGQAEILQGEVEKLAQSRGFEGRIVVAADESLKPGDCRIEWSQGGMIRNAEEIWNAIEAAMEQALISTEDAAAPGV</sequence>
<dbReference type="RefSeq" id="WP_379954595.1">
    <property type="nucleotide sequence ID" value="NZ_JAUYVI010000002.1"/>
</dbReference>
<proteinExistence type="predicted"/>
<dbReference type="EMBL" id="JAUYVI010000002">
    <property type="protein sequence ID" value="MDQ7247191.1"/>
    <property type="molecule type" value="Genomic_DNA"/>
</dbReference>
<feature type="region of interest" description="Disordered" evidence="3">
    <location>
        <begin position="16"/>
        <end position="46"/>
    </location>
</feature>
<evidence type="ECO:0000256" key="2">
    <source>
        <dbReference type="ARBA" id="ARBA00022927"/>
    </source>
</evidence>
<evidence type="ECO:0000313" key="5">
    <source>
        <dbReference type="Proteomes" id="UP001230156"/>
    </source>
</evidence>
<keyword evidence="1" id="KW-0813">Transport</keyword>
<dbReference type="InterPro" id="IPR051472">
    <property type="entry name" value="T3SS_Stator/FliH"/>
</dbReference>
<reference evidence="5" key="1">
    <citation type="submission" date="2023-08" db="EMBL/GenBank/DDBJ databases">
        <title>Rhodospirillaceae gen. nov., a novel taxon isolated from the Yangtze River Yuezi River estuary sludge.</title>
        <authorList>
            <person name="Ruan L."/>
        </authorList>
    </citation>
    <scope>NUCLEOTIDE SEQUENCE [LARGE SCALE GENOMIC DNA]</scope>
    <source>
        <strain evidence="5">R-7</strain>
    </source>
</reference>
<gene>
    <name evidence="4" type="ORF">Q8A70_05920</name>
</gene>
<feature type="compositionally biased region" description="Pro residues" evidence="3">
    <location>
        <begin position="35"/>
        <end position="44"/>
    </location>
</feature>
<dbReference type="Proteomes" id="UP001230156">
    <property type="component" value="Unassembled WGS sequence"/>
</dbReference>
<keyword evidence="5" id="KW-1185">Reference proteome</keyword>